<sequence>MSDLLCTYTGEELFAYIDPRDTLWADPAISNGIHDELLCGSHQWAKAPSDRLPQSCGLLDDQLSSLNKPLPANIESILFSHDGPPSTQDNALSTPTAERYISPASLYLSPTSDNHEGAAESRSPSLERKETASSPLGRKPGRRASKVQDGQRERHLEKNRIAANKHRKKKKEFIQGLESRYDDQLSRKDQLKAEVSSLRTQALDLQEHLFTHAQSGERRERVASASLSSSNPRVCGTISNL</sequence>
<dbReference type="PROSITE" id="PS00036">
    <property type="entry name" value="BZIP_BASIC"/>
    <property type="match status" value="1"/>
</dbReference>
<dbReference type="STRING" id="341663.Q0CVY2"/>
<dbReference type="InterPro" id="IPR051027">
    <property type="entry name" value="bZIP_transcription_factors"/>
</dbReference>
<comment type="subcellular location">
    <subcellularLocation>
        <location evidence="1">Nucleus</location>
    </subcellularLocation>
</comment>
<evidence type="ECO:0000256" key="6">
    <source>
        <dbReference type="SAM" id="MobiDB-lite"/>
    </source>
</evidence>
<keyword evidence="4" id="KW-0539">Nucleus</keyword>
<dbReference type="Gene3D" id="1.20.5.170">
    <property type="match status" value="1"/>
</dbReference>
<keyword evidence="2" id="KW-0805">Transcription regulation</keyword>
<name>Q0CVY2_ASPTN</name>
<dbReference type="GO" id="GO:0005634">
    <property type="term" value="C:nucleus"/>
    <property type="evidence" value="ECO:0007669"/>
    <property type="project" value="UniProtKB-SubCell"/>
</dbReference>
<dbReference type="GeneID" id="4317073"/>
<dbReference type="EMBL" id="CH476596">
    <property type="protein sequence ID" value="EAU37114.1"/>
    <property type="molecule type" value="Genomic_DNA"/>
</dbReference>
<dbReference type="OrthoDB" id="295274at2759"/>
<dbReference type="InterPro" id="IPR004827">
    <property type="entry name" value="bZIP"/>
</dbReference>
<accession>Q0CVY2</accession>
<keyword evidence="3" id="KW-0804">Transcription</keyword>
<dbReference type="PROSITE" id="PS50217">
    <property type="entry name" value="BZIP"/>
    <property type="match status" value="1"/>
</dbReference>
<keyword evidence="5" id="KW-0175">Coiled coil</keyword>
<dbReference type="SUPFAM" id="SSF57959">
    <property type="entry name" value="Leucine zipper domain"/>
    <property type="match status" value="1"/>
</dbReference>
<organism evidence="8 9">
    <name type="scientific">Aspergillus terreus (strain NIH 2624 / FGSC A1156)</name>
    <dbReference type="NCBI Taxonomy" id="341663"/>
    <lineage>
        <taxon>Eukaryota</taxon>
        <taxon>Fungi</taxon>
        <taxon>Dikarya</taxon>
        <taxon>Ascomycota</taxon>
        <taxon>Pezizomycotina</taxon>
        <taxon>Eurotiomycetes</taxon>
        <taxon>Eurotiomycetidae</taxon>
        <taxon>Eurotiales</taxon>
        <taxon>Aspergillaceae</taxon>
        <taxon>Aspergillus</taxon>
        <taxon>Aspergillus subgen. Circumdati</taxon>
    </lineage>
</organism>
<dbReference type="SMART" id="SM00338">
    <property type="entry name" value="BRLZ"/>
    <property type="match status" value="1"/>
</dbReference>
<dbReference type="CDD" id="cd14687">
    <property type="entry name" value="bZIP_ATF2"/>
    <property type="match status" value="1"/>
</dbReference>
<feature type="compositionally biased region" description="Basic and acidic residues" evidence="6">
    <location>
        <begin position="113"/>
        <end position="131"/>
    </location>
</feature>
<feature type="domain" description="BZIP" evidence="7">
    <location>
        <begin position="149"/>
        <end position="212"/>
    </location>
</feature>
<dbReference type="GO" id="GO:0003700">
    <property type="term" value="F:DNA-binding transcription factor activity"/>
    <property type="evidence" value="ECO:0007669"/>
    <property type="project" value="InterPro"/>
</dbReference>
<feature type="compositionally biased region" description="Basic and acidic residues" evidence="6">
    <location>
        <begin position="149"/>
        <end position="160"/>
    </location>
</feature>
<dbReference type="RefSeq" id="XP_001211330.1">
    <property type="nucleotide sequence ID" value="XM_001211330.1"/>
</dbReference>
<evidence type="ECO:0000256" key="2">
    <source>
        <dbReference type="ARBA" id="ARBA00023015"/>
    </source>
</evidence>
<dbReference type="InterPro" id="IPR046347">
    <property type="entry name" value="bZIP_sf"/>
</dbReference>
<feature type="coiled-coil region" evidence="5">
    <location>
        <begin position="174"/>
        <end position="208"/>
    </location>
</feature>
<dbReference type="AlphaFoldDB" id="Q0CVY2"/>
<evidence type="ECO:0000259" key="7">
    <source>
        <dbReference type="PROSITE" id="PS50217"/>
    </source>
</evidence>
<evidence type="ECO:0000313" key="8">
    <source>
        <dbReference type="EMBL" id="EAU37114.1"/>
    </source>
</evidence>
<evidence type="ECO:0000256" key="5">
    <source>
        <dbReference type="SAM" id="Coils"/>
    </source>
</evidence>
<dbReference type="HOGENOM" id="CLU_1111177_0_0_1"/>
<gene>
    <name evidence="8" type="ORF">ATEG_02152</name>
</gene>
<dbReference type="Pfam" id="PF07716">
    <property type="entry name" value="bZIP_2"/>
    <property type="match status" value="1"/>
</dbReference>
<feature type="region of interest" description="Disordered" evidence="6">
    <location>
        <begin position="107"/>
        <end position="172"/>
    </location>
</feature>
<dbReference type="VEuPathDB" id="FungiDB:ATEG_02152"/>
<protein>
    <recommendedName>
        <fullName evidence="7">BZIP domain-containing protein</fullName>
    </recommendedName>
</protein>
<proteinExistence type="predicted"/>
<evidence type="ECO:0000256" key="1">
    <source>
        <dbReference type="ARBA" id="ARBA00004123"/>
    </source>
</evidence>
<evidence type="ECO:0000313" key="9">
    <source>
        <dbReference type="Proteomes" id="UP000007963"/>
    </source>
</evidence>
<reference evidence="9" key="1">
    <citation type="submission" date="2005-09" db="EMBL/GenBank/DDBJ databases">
        <title>Annotation of the Aspergillus terreus NIH2624 genome.</title>
        <authorList>
            <person name="Birren B.W."/>
            <person name="Lander E.S."/>
            <person name="Galagan J.E."/>
            <person name="Nusbaum C."/>
            <person name="Devon K."/>
            <person name="Henn M."/>
            <person name="Ma L.-J."/>
            <person name="Jaffe D.B."/>
            <person name="Butler J."/>
            <person name="Alvarez P."/>
            <person name="Gnerre S."/>
            <person name="Grabherr M."/>
            <person name="Kleber M."/>
            <person name="Mauceli E.W."/>
            <person name="Brockman W."/>
            <person name="Rounsley S."/>
            <person name="Young S.K."/>
            <person name="LaButti K."/>
            <person name="Pushparaj V."/>
            <person name="DeCaprio D."/>
            <person name="Crawford M."/>
            <person name="Koehrsen M."/>
            <person name="Engels R."/>
            <person name="Montgomery P."/>
            <person name="Pearson M."/>
            <person name="Howarth C."/>
            <person name="Larson L."/>
            <person name="Luoma S."/>
            <person name="White J."/>
            <person name="Alvarado L."/>
            <person name="Kodira C.D."/>
            <person name="Zeng Q."/>
            <person name="Oleary S."/>
            <person name="Yandava C."/>
            <person name="Denning D.W."/>
            <person name="Nierman W.C."/>
            <person name="Milne T."/>
            <person name="Madden K."/>
        </authorList>
    </citation>
    <scope>NUCLEOTIDE SEQUENCE [LARGE SCALE GENOMIC DNA]</scope>
    <source>
        <strain evidence="9">NIH 2624 / FGSC A1156</strain>
    </source>
</reference>
<dbReference type="Proteomes" id="UP000007963">
    <property type="component" value="Unassembled WGS sequence"/>
</dbReference>
<dbReference type="PANTHER" id="PTHR19304">
    <property type="entry name" value="CYCLIC-AMP RESPONSE ELEMENT BINDING PROTEIN"/>
    <property type="match status" value="1"/>
</dbReference>
<evidence type="ECO:0000256" key="4">
    <source>
        <dbReference type="ARBA" id="ARBA00023242"/>
    </source>
</evidence>
<evidence type="ECO:0000256" key="3">
    <source>
        <dbReference type="ARBA" id="ARBA00023163"/>
    </source>
</evidence>